<sequence length="1098" mass="123336">MQLGDSSKSRGGIRAELRRLVEIADDEETRSLVSAAELMMVTAARDRRGDLAAWIGGLREAVGDLDDMVDDLGEQRRRERLEKEARRKSMLRWFSDSSSDDEIDYKKMKIQTESLNKKFHKILQNGIGLGLQPGDRWQKQKRISEFTGDLPPLVGDVEQEKTKLINKLTSTQSPSPVIAIFGLDGTGKTTLARKVHDDLLIRSVFSNVVWVAGSRSLTEVKLLRAILKSFGGKPGETESWEQMQNMLCTMLAGAKRFLLVLDDVWGHQVRENFLEASLEAQEGSRILLTTRDETVMSRMHLGPDDIHKVHELSFPACLSLLHTSAGMDERHCDKLKQIGISIIQKCYRVPLAIKVMGGLLGTKNPTEKEWQEVINETEKWIVEGFHDATKNIYIKDIPNRNETRKIILKDIPDGMKEICVAIYLAYFNLPHHLKLCFLYCLQLPEEFVIRPQTVTQLWIAEGFIKEQDNCSPEDIAEEYYKELVVRNLLQPEVGSSDMSRCTVHDCIKSLLQPFTGDNKSTATTVTEGEQISRSFRTAIVVYKNPSSERGLEKGLKGLVNLRSLDLTGTGIRYIPKSIMRLLHLRLLNLSLTQVLELPESIQKLRHLQFLILRCCYGLQTLPKEISSLVNLRTLDLEGSAPHTALLPSLAALEELTVLHGFVVKRHNAATGKDHQNGWPIEDLRPLKSLRSLQIMNIDRVPDDCSAEEAALSRKSCLTRLELCGSATIDTQVFVPDEENVRWLSVLTALRPPRCLEYLKVASYYGKSFPDWMMHLQNLQRLVVADCKLCESLPALGQLPQLRFLTITGCHKLRTIERGTDATLVFPKLEQLDLSDMQILESFECFRDGDFPSLTKFYVENSPRLRSLLPSGHGHCKALTSMKVVGADILQTISSLPALKELVVQDCRELAMISDLPELQVLLVSDCSRLKDVKGVASLRHVHFVDRVMKNLPDWLTGQHASVLQTLTIAGTAELLGKLVPDTENWSAISNIDKVYANFPDGTLFLACNKGRLDFLMIKPVDGPQLEDPYGQAMLTKIVRVASWTGLANTVKQYFIPLTISFVFLLLATRDLILVGFFVALFAALACIAGVLASMSYMP</sequence>
<dbReference type="GO" id="GO:0043531">
    <property type="term" value="F:ADP binding"/>
    <property type="evidence" value="ECO:0007669"/>
    <property type="project" value="InterPro"/>
</dbReference>
<name>J3MWG2_ORYBR</name>
<dbReference type="InterPro" id="IPR032675">
    <property type="entry name" value="LRR_dom_sf"/>
</dbReference>
<dbReference type="Gene3D" id="3.80.10.10">
    <property type="entry name" value="Ribonuclease Inhibitor"/>
    <property type="match status" value="1"/>
</dbReference>
<dbReference type="EnsemblPlants" id="OB09G13410.1">
    <property type="protein sequence ID" value="OB09G13410.1"/>
    <property type="gene ID" value="OB09G13410"/>
</dbReference>
<dbReference type="Pfam" id="PF23598">
    <property type="entry name" value="LRR_14"/>
    <property type="match status" value="1"/>
</dbReference>
<keyword evidence="2" id="KW-0611">Plant defense</keyword>
<accession>J3MWG2</accession>
<dbReference type="Pfam" id="PF00931">
    <property type="entry name" value="NB-ARC"/>
    <property type="match status" value="1"/>
</dbReference>
<reference evidence="5" key="2">
    <citation type="submission" date="2013-04" db="UniProtKB">
        <authorList>
            <consortium name="EnsemblPlants"/>
        </authorList>
    </citation>
    <scope>IDENTIFICATION</scope>
</reference>
<dbReference type="Gene3D" id="1.10.10.10">
    <property type="entry name" value="Winged helix-like DNA-binding domain superfamily/Winged helix DNA-binding domain"/>
    <property type="match status" value="1"/>
</dbReference>
<dbReference type="GO" id="GO:0042742">
    <property type="term" value="P:defense response to bacterium"/>
    <property type="evidence" value="ECO:0007669"/>
    <property type="project" value="UniProtKB-ARBA"/>
</dbReference>
<dbReference type="InterPro" id="IPR003593">
    <property type="entry name" value="AAA+_ATPase"/>
</dbReference>
<dbReference type="SUPFAM" id="SSF52540">
    <property type="entry name" value="P-loop containing nucleoside triphosphate hydrolases"/>
    <property type="match status" value="1"/>
</dbReference>
<protein>
    <recommendedName>
        <fullName evidence="4">AAA+ ATPase domain-containing protein</fullName>
    </recommendedName>
</protein>
<keyword evidence="3" id="KW-0472">Membrane</keyword>
<dbReference type="AlphaFoldDB" id="J3MWG2"/>
<dbReference type="Gramene" id="OB09G13410.1">
    <property type="protein sequence ID" value="OB09G13410.1"/>
    <property type="gene ID" value="OB09G13410"/>
</dbReference>
<organism evidence="5">
    <name type="scientific">Oryza brachyantha</name>
    <name type="common">malo sina</name>
    <dbReference type="NCBI Taxonomy" id="4533"/>
    <lineage>
        <taxon>Eukaryota</taxon>
        <taxon>Viridiplantae</taxon>
        <taxon>Streptophyta</taxon>
        <taxon>Embryophyta</taxon>
        <taxon>Tracheophyta</taxon>
        <taxon>Spermatophyta</taxon>
        <taxon>Magnoliopsida</taxon>
        <taxon>Liliopsida</taxon>
        <taxon>Poales</taxon>
        <taxon>Poaceae</taxon>
        <taxon>BOP clade</taxon>
        <taxon>Oryzoideae</taxon>
        <taxon>Oryzeae</taxon>
        <taxon>Oryzinae</taxon>
        <taxon>Oryza</taxon>
    </lineage>
</organism>
<dbReference type="PANTHER" id="PTHR36766">
    <property type="entry name" value="PLANT BROAD-SPECTRUM MILDEW RESISTANCE PROTEIN RPW8"/>
    <property type="match status" value="1"/>
</dbReference>
<dbReference type="InterPro" id="IPR058922">
    <property type="entry name" value="WHD_DRP"/>
</dbReference>
<dbReference type="OMA" id="DHQNGWP"/>
<dbReference type="PANTHER" id="PTHR36766:SF70">
    <property type="entry name" value="DISEASE RESISTANCE PROTEIN RGA4"/>
    <property type="match status" value="1"/>
</dbReference>
<evidence type="ECO:0000259" key="4">
    <source>
        <dbReference type="SMART" id="SM00382"/>
    </source>
</evidence>
<keyword evidence="6" id="KW-1185">Reference proteome</keyword>
<feature type="transmembrane region" description="Helical" evidence="3">
    <location>
        <begin position="1074"/>
        <end position="1097"/>
    </location>
</feature>
<dbReference type="InterPro" id="IPR042197">
    <property type="entry name" value="Apaf_helical"/>
</dbReference>
<dbReference type="InterPro" id="IPR036388">
    <property type="entry name" value="WH-like_DNA-bd_sf"/>
</dbReference>
<dbReference type="eggNOG" id="KOG4658">
    <property type="taxonomic scope" value="Eukaryota"/>
</dbReference>
<dbReference type="FunFam" id="1.10.10.10:FF:000322">
    <property type="entry name" value="Probable disease resistance protein At1g63360"/>
    <property type="match status" value="1"/>
</dbReference>
<keyword evidence="3" id="KW-0812">Transmembrane</keyword>
<evidence type="ECO:0000256" key="2">
    <source>
        <dbReference type="ARBA" id="ARBA00022821"/>
    </source>
</evidence>
<keyword evidence="1" id="KW-0677">Repeat</keyword>
<feature type="domain" description="AAA+ ATPase" evidence="4">
    <location>
        <begin position="174"/>
        <end position="307"/>
    </location>
</feature>
<dbReference type="InterPro" id="IPR055414">
    <property type="entry name" value="LRR_R13L4/SHOC2-like"/>
</dbReference>
<gene>
    <name evidence="5" type="primary">LOC102709108</name>
</gene>
<feature type="transmembrane region" description="Helical" evidence="3">
    <location>
        <begin position="1050"/>
        <end position="1067"/>
    </location>
</feature>
<dbReference type="SMART" id="SM00382">
    <property type="entry name" value="AAA"/>
    <property type="match status" value="1"/>
</dbReference>
<keyword evidence="3" id="KW-1133">Transmembrane helix</keyword>
<dbReference type="GO" id="GO:0009626">
    <property type="term" value="P:plant-type hypersensitive response"/>
    <property type="evidence" value="ECO:0007669"/>
    <property type="project" value="UniProtKB-ARBA"/>
</dbReference>
<evidence type="ECO:0000256" key="3">
    <source>
        <dbReference type="SAM" id="Phobius"/>
    </source>
</evidence>
<dbReference type="Gene3D" id="3.40.50.300">
    <property type="entry name" value="P-loop containing nucleotide triphosphate hydrolases"/>
    <property type="match status" value="1"/>
</dbReference>
<dbReference type="Pfam" id="PF23559">
    <property type="entry name" value="WHD_DRP"/>
    <property type="match status" value="1"/>
</dbReference>
<dbReference type="PRINTS" id="PR00364">
    <property type="entry name" value="DISEASERSIST"/>
</dbReference>
<dbReference type="SUPFAM" id="SSF52058">
    <property type="entry name" value="L domain-like"/>
    <property type="match status" value="1"/>
</dbReference>
<dbReference type="Proteomes" id="UP000006038">
    <property type="component" value="Chromosome 9"/>
</dbReference>
<proteinExistence type="predicted"/>
<reference evidence="5" key="1">
    <citation type="journal article" date="2013" name="Nat. Commun.">
        <title>Whole-genome sequencing of Oryza brachyantha reveals mechanisms underlying Oryza genome evolution.</title>
        <authorList>
            <person name="Chen J."/>
            <person name="Huang Q."/>
            <person name="Gao D."/>
            <person name="Wang J."/>
            <person name="Lang Y."/>
            <person name="Liu T."/>
            <person name="Li B."/>
            <person name="Bai Z."/>
            <person name="Luis Goicoechea J."/>
            <person name="Liang C."/>
            <person name="Chen C."/>
            <person name="Zhang W."/>
            <person name="Sun S."/>
            <person name="Liao Y."/>
            <person name="Zhang X."/>
            <person name="Yang L."/>
            <person name="Song C."/>
            <person name="Wang M."/>
            <person name="Shi J."/>
            <person name="Liu G."/>
            <person name="Liu J."/>
            <person name="Zhou H."/>
            <person name="Zhou W."/>
            <person name="Yu Q."/>
            <person name="An N."/>
            <person name="Chen Y."/>
            <person name="Cai Q."/>
            <person name="Wang B."/>
            <person name="Liu B."/>
            <person name="Min J."/>
            <person name="Huang Y."/>
            <person name="Wu H."/>
            <person name="Li Z."/>
            <person name="Zhang Y."/>
            <person name="Yin Y."/>
            <person name="Song W."/>
            <person name="Jiang J."/>
            <person name="Jackson S.A."/>
            <person name="Wing R.A."/>
            <person name="Wang J."/>
            <person name="Chen M."/>
        </authorList>
    </citation>
    <scope>NUCLEOTIDE SEQUENCE [LARGE SCALE GENOMIC DNA]</scope>
    <source>
        <strain evidence="5">cv. IRGC 101232</strain>
    </source>
</reference>
<dbReference type="GO" id="GO:0002758">
    <property type="term" value="P:innate immune response-activating signaling pathway"/>
    <property type="evidence" value="ECO:0007669"/>
    <property type="project" value="UniProtKB-ARBA"/>
</dbReference>
<dbReference type="InterPro" id="IPR027417">
    <property type="entry name" value="P-loop_NTPase"/>
</dbReference>
<evidence type="ECO:0000313" key="6">
    <source>
        <dbReference type="Proteomes" id="UP000006038"/>
    </source>
</evidence>
<dbReference type="HOGENOM" id="CLU_000837_8_6_1"/>
<evidence type="ECO:0000313" key="5">
    <source>
        <dbReference type="EnsemblPlants" id="OB09G13410.1"/>
    </source>
</evidence>
<evidence type="ECO:0000256" key="1">
    <source>
        <dbReference type="ARBA" id="ARBA00022737"/>
    </source>
</evidence>
<dbReference type="Gene3D" id="1.10.8.430">
    <property type="entry name" value="Helical domain of apoptotic protease-activating factors"/>
    <property type="match status" value="1"/>
</dbReference>
<dbReference type="InterPro" id="IPR002182">
    <property type="entry name" value="NB-ARC"/>
</dbReference>